<sequence>MLADRLAGLKARVSVAARRYADLAWAENCGYGVEHTGQLEGWLCGYDLVVNTVPVRVLREAELADLKPGCLVIDLASKPGGVDFDAAARLGVKAFWALSLPGKVAPVTAGKSIKTTIYNILTELGV</sequence>
<organism evidence="1 2">
    <name type="scientific">Flavonifractor plautii</name>
    <name type="common">Fusobacterium plautii</name>
    <dbReference type="NCBI Taxonomy" id="292800"/>
    <lineage>
        <taxon>Bacteria</taxon>
        <taxon>Bacillati</taxon>
        <taxon>Bacillota</taxon>
        <taxon>Clostridia</taxon>
        <taxon>Eubacteriales</taxon>
        <taxon>Oscillospiraceae</taxon>
        <taxon>Flavonifractor</taxon>
    </lineage>
</organism>
<dbReference type="AlphaFoldDB" id="A0A174CZF1"/>
<name>A0A174CZF1_FLAPL</name>
<protein>
    <submittedName>
        <fullName evidence="1">Stage V sporulation protein FA</fullName>
    </submittedName>
</protein>
<proteinExistence type="predicted"/>
<gene>
    <name evidence="1" type="primary">spoVFA</name>
    <name evidence="1" type="ORF">ERS852411_01097</name>
</gene>
<evidence type="ECO:0000313" key="2">
    <source>
        <dbReference type="Proteomes" id="UP000095746"/>
    </source>
</evidence>
<accession>A0A174CZF1</accession>
<evidence type="ECO:0000313" key="1">
    <source>
        <dbReference type="EMBL" id="CUO17449.1"/>
    </source>
</evidence>
<dbReference type="SUPFAM" id="SSF51735">
    <property type="entry name" value="NAD(P)-binding Rossmann-fold domains"/>
    <property type="match status" value="1"/>
</dbReference>
<dbReference type="Proteomes" id="UP000095746">
    <property type="component" value="Unassembled WGS sequence"/>
</dbReference>
<dbReference type="EMBL" id="CYZT01000053">
    <property type="protein sequence ID" value="CUO17449.1"/>
    <property type="molecule type" value="Genomic_DNA"/>
</dbReference>
<dbReference type="Gene3D" id="3.40.50.720">
    <property type="entry name" value="NAD(P)-binding Rossmann-like Domain"/>
    <property type="match status" value="1"/>
</dbReference>
<reference evidence="1 2" key="1">
    <citation type="submission" date="2015-09" db="EMBL/GenBank/DDBJ databases">
        <authorList>
            <consortium name="Pathogen Informatics"/>
        </authorList>
    </citation>
    <scope>NUCLEOTIDE SEQUENCE [LARGE SCALE GENOMIC DNA]</scope>
    <source>
        <strain evidence="1 2">2789STDY5608854</strain>
    </source>
</reference>
<dbReference type="InterPro" id="IPR036291">
    <property type="entry name" value="NAD(P)-bd_dom_sf"/>
</dbReference>